<dbReference type="SUPFAM" id="SSF101790">
    <property type="entry name" value="Aminomethyltransferase beta-barrel domain"/>
    <property type="match status" value="1"/>
</dbReference>
<evidence type="ECO:0000256" key="7">
    <source>
        <dbReference type="HAMAP-Rule" id="MF_00259"/>
    </source>
</evidence>
<dbReference type="GO" id="GO:0005960">
    <property type="term" value="C:glycine cleavage complex"/>
    <property type="evidence" value="ECO:0007669"/>
    <property type="project" value="InterPro"/>
</dbReference>
<comment type="subunit">
    <text evidence="7">The glycine cleavage system is composed of four proteins: P, T, L and H.</text>
</comment>
<dbReference type="PANTHER" id="PTHR43757">
    <property type="entry name" value="AMINOMETHYLTRANSFERASE"/>
    <property type="match status" value="1"/>
</dbReference>
<evidence type="ECO:0000313" key="11">
    <source>
        <dbReference type="EMBL" id="SMC06146.1"/>
    </source>
</evidence>
<evidence type="ECO:0000256" key="2">
    <source>
        <dbReference type="ARBA" id="ARBA00012616"/>
    </source>
</evidence>
<dbReference type="NCBIfam" id="TIGR00528">
    <property type="entry name" value="gcvT"/>
    <property type="match status" value="1"/>
</dbReference>
<dbReference type="HAMAP" id="MF_00259">
    <property type="entry name" value="GcvT"/>
    <property type="match status" value="1"/>
</dbReference>
<evidence type="ECO:0000313" key="12">
    <source>
        <dbReference type="Proteomes" id="UP000192660"/>
    </source>
</evidence>
<dbReference type="Gene3D" id="4.10.1250.10">
    <property type="entry name" value="Aminomethyltransferase fragment"/>
    <property type="match status" value="1"/>
</dbReference>
<evidence type="ECO:0000256" key="1">
    <source>
        <dbReference type="ARBA" id="ARBA00008609"/>
    </source>
</evidence>
<reference evidence="12" key="1">
    <citation type="submission" date="2017-04" db="EMBL/GenBank/DDBJ databases">
        <authorList>
            <person name="Varghese N."/>
            <person name="Submissions S."/>
        </authorList>
    </citation>
    <scope>NUCLEOTIDE SEQUENCE [LARGE SCALE GENOMIC DNA]</scope>
    <source>
        <strain evidence="12">DSM 9293</strain>
    </source>
</reference>
<keyword evidence="12" id="KW-1185">Reference proteome</keyword>
<evidence type="ECO:0000256" key="3">
    <source>
        <dbReference type="ARBA" id="ARBA00022576"/>
    </source>
</evidence>
<dbReference type="Gene3D" id="3.30.1360.120">
    <property type="entry name" value="Probable tRNA modification gtpase trme, domain 1"/>
    <property type="match status" value="1"/>
</dbReference>
<sequence>MLGLSLYKEEGNRLKTTPLTAWHKEHGAKMMEFGGYDMPVEYQGIIQEHEAVRHAVGMFDVSHMAEFLIEGEESPRFLDYLVTNTPSQLEIGQALYTPMCYPHGGTVDDLLIYRMAPEKFLMVVNAANHDKDWTWIVEQAQNYPNVQLIDVSDETALIAVQGPLAKELIQPLTSTNLDALDYYHAVFDVPVNNINVHLSRTGYTGEDGFELYVKADQALGLWEKLYELGVKPVGLGARDTLRLEARLPLYGHELSEDISPLEAGLGIFVKFDKSDFIGREALWNQKATGLTRKIVGLTLDGGIARSGYAVSDAQGNLIGVITSGSYSPTLKKPIALALVESSHAKTGQHFLVMIRNRAVPALSVKTPFYRRPM</sequence>
<dbReference type="InterPro" id="IPR029043">
    <property type="entry name" value="GcvT/YgfZ_C"/>
</dbReference>
<feature type="domain" description="Aminomethyltransferase C-terminal" evidence="10">
    <location>
        <begin position="292"/>
        <end position="369"/>
    </location>
</feature>
<dbReference type="NCBIfam" id="NF001567">
    <property type="entry name" value="PRK00389.1"/>
    <property type="match status" value="1"/>
</dbReference>
<comment type="similarity">
    <text evidence="1 7">Belongs to the GcvT family.</text>
</comment>
<dbReference type="RefSeq" id="WP_020373313.1">
    <property type="nucleotide sequence ID" value="NZ_FWWY01000001.1"/>
</dbReference>
<evidence type="ECO:0000256" key="4">
    <source>
        <dbReference type="ARBA" id="ARBA00022679"/>
    </source>
</evidence>
<proteinExistence type="inferred from homology"/>
<accession>A0A1W1WIR1</accession>
<evidence type="ECO:0000259" key="10">
    <source>
        <dbReference type="Pfam" id="PF08669"/>
    </source>
</evidence>
<dbReference type="InterPro" id="IPR006222">
    <property type="entry name" value="GCVT_N"/>
</dbReference>
<dbReference type="Proteomes" id="UP000192660">
    <property type="component" value="Unassembled WGS sequence"/>
</dbReference>
<dbReference type="InterPro" id="IPR027266">
    <property type="entry name" value="TrmE/GcvT-like"/>
</dbReference>
<dbReference type="InterPro" id="IPR022903">
    <property type="entry name" value="GcvT_bac"/>
</dbReference>
<dbReference type="EMBL" id="FWWY01000001">
    <property type="protein sequence ID" value="SMC06146.1"/>
    <property type="molecule type" value="Genomic_DNA"/>
</dbReference>
<evidence type="ECO:0000256" key="8">
    <source>
        <dbReference type="PIRSR" id="PIRSR006487-1"/>
    </source>
</evidence>
<evidence type="ECO:0000256" key="5">
    <source>
        <dbReference type="ARBA" id="ARBA00031395"/>
    </source>
</evidence>
<dbReference type="GO" id="GO:0008168">
    <property type="term" value="F:methyltransferase activity"/>
    <property type="evidence" value="ECO:0007669"/>
    <property type="project" value="UniProtKB-KW"/>
</dbReference>
<keyword evidence="3 7" id="KW-0032">Aminotransferase</keyword>
<dbReference type="FunFam" id="3.30.70.1400:FF:000001">
    <property type="entry name" value="Aminomethyltransferase"/>
    <property type="match status" value="1"/>
</dbReference>
<dbReference type="InterPro" id="IPR028896">
    <property type="entry name" value="GcvT/YgfZ/DmdA"/>
</dbReference>
<dbReference type="GO" id="GO:0019464">
    <property type="term" value="P:glycine decarboxylation via glycine cleavage system"/>
    <property type="evidence" value="ECO:0007669"/>
    <property type="project" value="UniProtKB-UniRule"/>
</dbReference>
<dbReference type="GO" id="GO:0005829">
    <property type="term" value="C:cytosol"/>
    <property type="evidence" value="ECO:0007669"/>
    <property type="project" value="TreeGrafter"/>
</dbReference>
<feature type="binding site" evidence="8">
    <location>
        <position position="210"/>
    </location>
    <ligand>
        <name>substrate</name>
    </ligand>
</feature>
<dbReference type="GO" id="GO:0032259">
    <property type="term" value="P:methylation"/>
    <property type="evidence" value="ECO:0007669"/>
    <property type="project" value="UniProtKB-KW"/>
</dbReference>
<dbReference type="Pfam" id="PF08669">
    <property type="entry name" value="GCV_T_C"/>
    <property type="match status" value="1"/>
</dbReference>
<dbReference type="Gene3D" id="2.40.30.110">
    <property type="entry name" value="Aminomethyltransferase beta-barrel domains"/>
    <property type="match status" value="1"/>
</dbReference>
<evidence type="ECO:0000259" key="9">
    <source>
        <dbReference type="Pfam" id="PF01571"/>
    </source>
</evidence>
<dbReference type="Pfam" id="PF01571">
    <property type="entry name" value="GCV_T"/>
    <property type="match status" value="1"/>
</dbReference>
<dbReference type="Gene3D" id="3.30.70.1400">
    <property type="entry name" value="Aminomethyltransferase beta-barrel domains"/>
    <property type="match status" value="1"/>
</dbReference>
<dbReference type="FunFam" id="4.10.1250.10:FF:000001">
    <property type="entry name" value="Aminomethyltransferase"/>
    <property type="match status" value="1"/>
</dbReference>
<dbReference type="SUPFAM" id="SSF103025">
    <property type="entry name" value="Folate-binding domain"/>
    <property type="match status" value="1"/>
</dbReference>
<dbReference type="InterPro" id="IPR013977">
    <property type="entry name" value="GcvT_C"/>
</dbReference>
<dbReference type="GO" id="GO:0004047">
    <property type="term" value="F:aminomethyltransferase activity"/>
    <property type="evidence" value="ECO:0007669"/>
    <property type="project" value="UniProtKB-UniRule"/>
</dbReference>
<evidence type="ECO:0000256" key="6">
    <source>
        <dbReference type="ARBA" id="ARBA00047665"/>
    </source>
</evidence>
<dbReference type="PIRSF" id="PIRSF006487">
    <property type="entry name" value="GcvT"/>
    <property type="match status" value="1"/>
</dbReference>
<protein>
    <recommendedName>
        <fullName evidence="2 7">Aminomethyltransferase</fullName>
        <ecNumber evidence="2 7">2.1.2.10</ecNumber>
    </recommendedName>
    <alternativeName>
        <fullName evidence="5 7">Glycine cleavage system T protein</fullName>
    </alternativeName>
</protein>
<dbReference type="AlphaFoldDB" id="A0A1W1WIR1"/>
<dbReference type="STRING" id="28034.BFX07_11915"/>
<dbReference type="PANTHER" id="PTHR43757:SF2">
    <property type="entry name" value="AMINOMETHYLTRANSFERASE, MITOCHONDRIAL"/>
    <property type="match status" value="1"/>
</dbReference>
<dbReference type="EC" id="2.1.2.10" evidence="2 7"/>
<comment type="function">
    <text evidence="7">The glycine cleavage system catalyzes the degradation of glycine.</text>
</comment>
<gene>
    <name evidence="7" type="primary">gcvT</name>
    <name evidence="11" type="ORF">SAMN00768000_2657</name>
</gene>
<dbReference type="FunFam" id="2.40.30.110:FF:000003">
    <property type="entry name" value="Aminomethyltransferase"/>
    <property type="match status" value="1"/>
</dbReference>
<feature type="domain" description="GCVT N-terminal" evidence="9">
    <location>
        <begin position="19"/>
        <end position="273"/>
    </location>
</feature>
<name>A0A1W1WIR1_SULTA</name>
<comment type="catalytic activity">
    <reaction evidence="6 7">
        <text>N(6)-[(R)-S(8)-aminomethyldihydrolipoyl]-L-lysyl-[protein] + (6S)-5,6,7,8-tetrahydrofolate = N(6)-[(R)-dihydrolipoyl]-L-lysyl-[protein] + (6R)-5,10-methylene-5,6,7,8-tetrahydrofolate + NH4(+)</text>
        <dbReference type="Rhea" id="RHEA:16945"/>
        <dbReference type="Rhea" id="RHEA-COMP:10475"/>
        <dbReference type="Rhea" id="RHEA-COMP:10492"/>
        <dbReference type="ChEBI" id="CHEBI:15636"/>
        <dbReference type="ChEBI" id="CHEBI:28938"/>
        <dbReference type="ChEBI" id="CHEBI:57453"/>
        <dbReference type="ChEBI" id="CHEBI:83100"/>
        <dbReference type="ChEBI" id="CHEBI:83143"/>
        <dbReference type="EC" id="2.1.2.10"/>
    </reaction>
</comment>
<keyword evidence="4 7" id="KW-0808">Transferase</keyword>
<dbReference type="GO" id="GO:0008483">
    <property type="term" value="F:transaminase activity"/>
    <property type="evidence" value="ECO:0007669"/>
    <property type="project" value="UniProtKB-KW"/>
</dbReference>
<organism evidence="11 12">
    <name type="scientific">Sulfobacillus thermosulfidooxidans (strain DSM 9293 / VKM B-1269 / AT-1)</name>
    <dbReference type="NCBI Taxonomy" id="929705"/>
    <lineage>
        <taxon>Bacteria</taxon>
        <taxon>Bacillati</taxon>
        <taxon>Bacillota</taxon>
        <taxon>Clostridia</taxon>
        <taxon>Eubacteriales</taxon>
        <taxon>Clostridiales Family XVII. Incertae Sedis</taxon>
        <taxon>Sulfobacillus</taxon>
    </lineage>
</organism>
<keyword evidence="11" id="KW-0489">Methyltransferase</keyword>
<dbReference type="InterPro" id="IPR006223">
    <property type="entry name" value="GcvT"/>
</dbReference>